<reference evidence="2" key="2">
    <citation type="submission" date="2018-12" db="UniProtKB">
        <authorList>
            <consortium name="WormBaseParasite"/>
        </authorList>
    </citation>
    <scope>IDENTIFICATION</scope>
    <source>
        <strain evidence="2">Puerto Rican</strain>
    </source>
</reference>
<proteinExistence type="predicted"/>
<dbReference type="RefSeq" id="XP_018646950.1">
    <property type="nucleotide sequence ID" value="XM_018795609.1"/>
</dbReference>
<dbReference type="CTD" id="29830296"/>
<protein>
    <submittedName>
        <fullName evidence="2">Secreted protein</fullName>
    </submittedName>
</protein>
<sequence length="97" mass="11050">MPERRMLAIPNQKNGLAPHLSWHSPAEIVWCQLYPTELAASLCLCCSVQACKNNKHRANTSELRTDKRVKHPYRETCSGYERSKSLGRSFTDTFIAV</sequence>
<dbReference type="HOGENOM" id="CLU_2349315_0_0_1"/>
<organism evidence="1 2">
    <name type="scientific">Schistosoma mansoni</name>
    <name type="common">Blood fluke</name>
    <dbReference type="NCBI Taxonomy" id="6183"/>
    <lineage>
        <taxon>Eukaryota</taxon>
        <taxon>Metazoa</taxon>
        <taxon>Spiralia</taxon>
        <taxon>Lophotrochozoa</taxon>
        <taxon>Platyhelminthes</taxon>
        <taxon>Trematoda</taxon>
        <taxon>Digenea</taxon>
        <taxon>Strigeidida</taxon>
        <taxon>Schistosomatoidea</taxon>
        <taxon>Schistosomatidae</taxon>
        <taxon>Schistosoma</taxon>
    </lineage>
</organism>
<dbReference type="KEGG" id="smm:Smp_199020"/>
<dbReference type="GeneID" id="29830296"/>
<keyword evidence="1" id="KW-1185">Reference proteome</keyword>
<accession>G4M0D3</accession>
<dbReference type="Proteomes" id="UP000008854">
    <property type="component" value="Unassembled WGS sequence"/>
</dbReference>
<dbReference type="InParanoid" id="G4M0D3"/>
<dbReference type="WBParaSite" id="Smp_199020.1">
    <property type="protein sequence ID" value="Smp_199020.1"/>
    <property type="gene ID" value="Smp_199020"/>
</dbReference>
<evidence type="ECO:0000313" key="2">
    <source>
        <dbReference type="WBParaSite" id="Smp_199020.1"/>
    </source>
</evidence>
<dbReference type="AlphaFoldDB" id="G4M0D3"/>
<reference evidence="1" key="1">
    <citation type="journal article" date="2012" name="PLoS Negl. Trop. Dis.">
        <title>A systematically improved high quality genome and transcriptome of the human blood fluke Schistosoma mansoni.</title>
        <authorList>
            <person name="Protasio A.V."/>
            <person name="Tsai I.J."/>
            <person name="Babbage A."/>
            <person name="Nichol S."/>
            <person name="Hunt M."/>
            <person name="Aslett M.A."/>
            <person name="De Silva N."/>
            <person name="Velarde G.S."/>
            <person name="Anderson T.J."/>
            <person name="Clark R.C."/>
            <person name="Davidson C."/>
            <person name="Dillon G.P."/>
            <person name="Holroyd N.E."/>
            <person name="LoVerde P.T."/>
            <person name="Lloyd C."/>
            <person name="McQuillan J."/>
            <person name="Oliveira G."/>
            <person name="Otto T.D."/>
            <person name="Parker-Manuel S.J."/>
            <person name="Quail M.A."/>
            <person name="Wilson R.A."/>
            <person name="Zerlotini A."/>
            <person name="Dunne D.W."/>
            <person name="Berriman M."/>
        </authorList>
    </citation>
    <scope>NUCLEOTIDE SEQUENCE [LARGE SCALE GENOMIC DNA]</scope>
    <source>
        <strain evidence="1">Puerto Rican</strain>
    </source>
</reference>
<evidence type="ECO:0000313" key="1">
    <source>
        <dbReference type="Proteomes" id="UP000008854"/>
    </source>
</evidence>
<name>G4M0D3_SCHMA</name>